<feature type="transmembrane region" description="Helical" evidence="1">
    <location>
        <begin position="41"/>
        <end position="63"/>
    </location>
</feature>
<evidence type="ECO:0000256" key="1">
    <source>
        <dbReference type="SAM" id="Phobius"/>
    </source>
</evidence>
<dbReference type="EMBL" id="CP002173">
    <property type="protein sequence ID" value="AEA38903.1"/>
    <property type="molecule type" value="Genomic_DNA"/>
</dbReference>
<evidence type="ECO:0000313" key="3">
    <source>
        <dbReference type="Proteomes" id="UP000243423"/>
    </source>
</evidence>
<keyword evidence="1" id="KW-0472">Membrane</keyword>
<organism evidence="2 3">
    <name type="scientific">Cryptomonas paramaecium</name>
    <dbReference type="NCBI Taxonomy" id="2898"/>
    <lineage>
        <taxon>Eukaryota</taxon>
        <taxon>Cryptophyceae</taxon>
        <taxon>Cryptomonadales</taxon>
        <taxon>Cryptomonadaceae</taxon>
        <taxon>Cryptomonas</taxon>
    </lineage>
</organism>
<sequence>MRKSFFLYVKKIFIVYFYFFLNYTFFLSFSDTAERRHHFKILLLSFYFFIFFTQKIFELTIFVNKKSKFLNSMYCNLLLSRFFFFFTIITICFHSLNFLILSENLYFWLETQFLFFFFWHKIDAYNTSVMQLPSFLEILYTYLILIYKDEFCFIQTHTKLPRIFL</sequence>
<keyword evidence="1" id="KW-1133">Transmembrane helix</keyword>
<protein>
    <submittedName>
        <fullName evidence="2">Uncharacterized protein</fullName>
    </submittedName>
</protein>
<gene>
    <name evidence="2" type="ORF">CPARA_2gp245</name>
</gene>
<feature type="transmembrane region" description="Helical" evidence="1">
    <location>
        <begin position="83"/>
        <end position="109"/>
    </location>
</feature>
<feature type="transmembrane region" description="Helical" evidence="1">
    <location>
        <begin position="12"/>
        <end position="29"/>
    </location>
</feature>
<geneLocation type="nucleomorph" evidence="2"/>
<reference evidence="2 3" key="1">
    <citation type="journal article" date="2011" name="Genome Biol. Evol.">
        <title>Complete nucleomorph genome sequence of the nonphotosynthetic alga Cryptomonas paramecium reveals a core nucleomorph gene set.</title>
        <authorList>
            <person name="Tanifuji G."/>
            <person name="Onodera N.T."/>
            <person name="Wheeler T.J."/>
            <person name="Dlutek M."/>
            <person name="Donaher N."/>
            <person name="Archibald J.M."/>
        </authorList>
    </citation>
    <scope>NUCLEOTIDE SEQUENCE [LARGE SCALE GENOMIC DNA]</scope>
    <source>
        <strain evidence="2 3">CCAP977/2A</strain>
    </source>
</reference>
<keyword evidence="1" id="KW-0812">Transmembrane</keyword>
<accession>F2HHV7</accession>
<proteinExistence type="predicted"/>
<feature type="transmembrane region" description="Helical" evidence="1">
    <location>
        <begin position="129"/>
        <end position="147"/>
    </location>
</feature>
<dbReference type="GeneID" id="10447143"/>
<dbReference type="RefSeq" id="XP_003239801.1">
    <property type="nucleotide sequence ID" value="XM_003239753.1"/>
</dbReference>
<name>F2HHV7_9CRYP</name>
<dbReference type="AlphaFoldDB" id="F2HHV7"/>
<evidence type="ECO:0000313" key="2">
    <source>
        <dbReference type="EMBL" id="AEA38903.1"/>
    </source>
</evidence>
<dbReference type="Proteomes" id="UP000243423">
    <property type="component" value="Nucleomorph 2"/>
</dbReference>
<keyword evidence="2" id="KW-0542">Nucleomorph</keyword>